<dbReference type="InterPro" id="IPR036380">
    <property type="entry name" value="Isochorismatase-like_sf"/>
</dbReference>
<dbReference type="InterPro" id="IPR050272">
    <property type="entry name" value="Isochorismatase-like_hydrls"/>
</dbReference>
<dbReference type="CDD" id="cd00431">
    <property type="entry name" value="cysteine_hydrolases"/>
    <property type="match status" value="1"/>
</dbReference>
<proteinExistence type="predicted"/>
<organism evidence="3 4">
    <name type="scientific">Immundisolibacter cernigliae</name>
    <dbReference type="NCBI Taxonomy" id="1810504"/>
    <lineage>
        <taxon>Bacteria</taxon>
        <taxon>Pseudomonadati</taxon>
        <taxon>Pseudomonadota</taxon>
        <taxon>Gammaproteobacteria</taxon>
        <taxon>Immundisolibacterales</taxon>
        <taxon>Immundisolibacteraceae</taxon>
        <taxon>Immundisolibacter</taxon>
    </lineage>
</organism>
<dbReference type="InParanoid" id="A0A1B1YUP2"/>
<dbReference type="PANTHER" id="PTHR43540:SF16">
    <property type="entry name" value="ISOCHORISMATASE-LIKE DOMAIN-CONTAINING PROTEIN"/>
    <property type="match status" value="1"/>
</dbReference>
<dbReference type="EMBL" id="CP014671">
    <property type="protein sequence ID" value="ANX04564.1"/>
    <property type="molecule type" value="Genomic_DNA"/>
</dbReference>
<dbReference type="SUPFAM" id="SSF52499">
    <property type="entry name" value="Isochorismatase-like hydrolases"/>
    <property type="match status" value="1"/>
</dbReference>
<gene>
    <name evidence="3" type="ORF">PG2T_10530</name>
</gene>
<sequence length="203" mass="21674">MTLSIDKSKTALLVMDVQNDITHPDSPMAQQLGFAGMIQQTGMLNKLRGLMDACRQKGVPVIHVLIDLEGGVQPRMPHRGAFFQMVGGGKVCKRGTWGGDPAEQVKPLPGESVVYKCIFSAFVSSGLQELLDGRGITDLILSGVSTDAVVESTAWDANDRGYSNILAEDCCVCGSQEAHEISVRRMAGRLDIATADQIIAALG</sequence>
<evidence type="ECO:0000313" key="4">
    <source>
        <dbReference type="Proteomes" id="UP000092952"/>
    </source>
</evidence>
<name>A0A1B1YUP2_9GAMM</name>
<dbReference type="Pfam" id="PF00857">
    <property type="entry name" value="Isochorismatase"/>
    <property type="match status" value="1"/>
</dbReference>
<dbReference type="OrthoDB" id="9791276at2"/>
<evidence type="ECO:0000256" key="1">
    <source>
        <dbReference type="ARBA" id="ARBA00022801"/>
    </source>
</evidence>
<evidence type="ECO:0000313" key="3">
    <source>
        <dbReference type="EMBL" id="ANX04564.1"/>
    </source>
</evidence>
<dbReference type="Gene3D" id="3.40.50.850">
    <property type="entry name" value="Isochorismatase-like"/>
    <property type="match status" value="1"/>
</dbReference>
<accession>A0A1B1YUP2</accession>
<reference evidence="4" key="1">
    <citation type="submission" date="2016-03" db="EMBL/GenBank/DDBJ databases">
        <title>Complete genome sequence of Solimmundus cernigliae, representing a novel lineage of polycyclic aromatic hydrocarbon degraders within the Gammaproteobacteria.</title>
        <authorList>
            <person name="Singleton D.R."/>
            <person name="Dickey A.N."/>
            <person name="Scholl E.H."/>
            <person name="Wright F.A."/>
            <person name="Aitken M.D."/>
        </authorList>
    </citation>
    <scope>NUCLEOTIDE SEQUENCE [LARGE SCALE GENOMIC DNA]</scope>
    <source>
        <strain evidence="4">TR3.2</strain>
    </source>
</reference>
<keyword evidence="1" id="KW-0378">Hydrolase</keyword>
<feature type="domain" description="Isochorismatase-like" evidence="2">
    <location>
        <begin position="10"/>
        <end position="189"/>
    </location>
</feature>
<dbReference type="AlphaFoldDB" id="A0A1B1YUP2"/>
<dbReference type="KEGG" id="gbi:PG2T_10530"/>
<dbReference type="GO" id="GO:0016787">
    <property type="term" value="F:hydrolase activity"/>
    <property type="evidence" value="ECO:0007669"/>
    <property type="project" value="UniProtKB-KW"/>
</dbReference>
<dbReference type="Proteomes" id="UP000092952">
    <property type="component" value="Chromosome"/>
</dbReference>
<dbReference type="PANTHER" id="PTHR43540">
    <property type="entry name" value="PEROXYUREIDOACRYLATE/UREIDOACRYLATE AMIDOHYDROLASE-RELATED"/>
    <property type="match status" value="1"/>
</dbReference>
<evidence type="ECO:0000259" key="2">
    <source>
        <dbReference type="Pfam" id="PF00857"/>
    </source>
</evidence>
<dbReference type="STRING" id="1810504.PG2T_10530"/>
<keyword evidence="4" id="KW-1185">Reference proteome</keyword>
<protein>
    <recommendedName>
        <fullName evidence="2">Isochorismatase-like domain-containing protein</fullName>
    </recommendedName>
</protein>
<dbReference type="InterPro" id="IPR000868">
    <property type="entry name" value="Isochorismatase-like_dom"/>
</dbReference>
<dbReference type="RefSeq" id="WP_068805015.1">
    <property type="nucleotide sequence ID" value="NZ_CP014671.1"/>
</dbReference>